<dbReference type="PANTHER" id="PTHR34297:SF3">
    <property type="entry name" value="ALKALINE SHOCK PROTEIN 23"/>
    <property type="match status" value="1"/>
</dbReference>
<evidence type="ECO:0000256" key="1">
    <source>
        <dbReference type="ARBA" id="ARBA00005721"/>
    </source>
</evidence>
<keyword evidence="4" id="KW-1185">Reference proteome</keyword>
<proteinExistence type="inferred from homology"/>
<comment type="similarity">
    <text evidence="1">Belongs to the asp23 family.</text>
</comment>
<evidence type="ECO:0008006" key="5">
    <source>
        <dbReference type="Google" id="ProtNLM"/>
    </source>
</evidence>
<reference evidence="3" key="1">
    <citation type="submission" date="2021-01" db="EMBL/GenBank/DDBJ databases">
        <title>Whole genome shotgun sequence of Virgisporangium aliadipatigenens NBRC 105644.</title>
        <authorList>
            <person name="Komaki H."/>
            <person name="Tamura T."/>
        </authorList>
    </citation>
    <scope>NUCLEOTIDE SEQUENCE</scope>
    <source>
        <strain evidence="3">NBRC 105644</strain>
    </source>
</reference>
<feature type="compositionally biased region" description="Pro residues" evidence="2">
    <location>
        <begin position="18"/>
        <end position="45"/>
    </location>
</feature>
<sequence>MTEVYNASGQYQYGGGGPVPPPIMVPPQATPVPVTPAAPVSPPFAPAVEYQQPAEEPQDETAVAEEPRSGGLSLAKKPSAEEAEAAPAPVSAPPSVTSTSGRVAVQVVDRLGTNARRGTTTIPPAVIEKIVTTSTRDVPGVYAFSGAIFSEEGERAVTIELDGSKAVVEIRIVVEYGFAVYSVTDKIRTKVIGALENLFALDVTAVNIAIDDIHISDAEASE</sequence>
<dbReference type="InterPro" id="IPR005531">
    <property type="entry name" value="Asp23"/>
</dbReference>
<gene>
    <name evidence="3" type="ORF">Val02_25250</name>
</gene>
<dbReference type="RefSeq" id="WP_203899200.1">
    <property type="nucleotide sequence ID" value="NZ_BOPF01000008.1"/>
</dbReference>
<evidence type="ECO:0000313" key="3">
    <source>
        <dbReference type="EMBL" id="GIJ45639.1"/>
    </source>
</evidence>
<protein>
    <recommendedName>
        <fullName evidence="5">Asp23/Gls24 family envelope stress response protein</fullName>
    </recommendedName>
</protein>
<dbReference type="EMBL" id="BOPF01000008">
    <property type="protein sequence ID" value="GIJ45639.1"/>
    <property type="molecule type" value="Genomic_DNA"/>
</dbReference>
<dbReference type="Pfam" id="PF03780">
    <property type="entry name" value="Asp23"/>
    <property type="match status" value="1"/>
</dbReference>
<accession>A0A8J4DPL9</accession>
<evidence type="ECO:0000256" key="2">
    <source>
        <dbReference type="SAM" id="MobiDB-lite"/>
    </source>
</evidence>
<dbReference type="PANTHER" id="PTHR34297">
    <property type="entry name" value="HYPOTHETICAL CYTOSOLIC PROTEIN-RELATED"/>
    <property type="match status" value="1"/>
</dbReference>
<dbReference type="AlphaFoldDB" id="A0A8J4DPL9"/>
<organism evidence="3 4">
    <name type="scientific">Virgisporangium aliadipatigenens</name>
    <dbReference type="NCBI Taxonomy" id="741659"/>
    <lineage>
        <taxon>Bacteria</taxon>
        <taxon>Bacillati</taxon>
        <taxon>Actinomycetota</taxon>
        <taxon>Actinomycetes</taxon>
        <taxon>Micromonosporales</taxon>
        <taxon>Micromonosporaceae</taxon>
        <taxon>Virgisporangium</taxon>
    </lineage>
</organism>
<dbReference type="Proteomes" id="UP000619260">
    <property type="component" value="Unassembled WGS sequence"/>
</dbReference>
<feature type="region of interest" description="Disordered" evidence="2">
    <location>
        <begin position="1"/>
        <end position="101"/>
    </location>
</feature>
<feature type="compositionally biased region" description="Low complexity" evidence="2">
    <location>
        <begin position="85"/>
        <end position="100"/>
    </location>
</feature>
<evidence type="ECO:0000313" key="4">
    <source>
        <dbReference type="Proteomes" id="UP000619260"/>
    </source>
</evidence>
<comment type="caution">
    <text evidence="3">The sequence shown here is derived from an EMBL/GenBank/DDBJ whole genome shotgun (WGS) entry which is preliminary data.</text>
</comment>
<name>A0A8J4DPL9_9ACTN</name>